<evidence type="ECO:0000256" key="6">
    <source>
        <dbReference type="ARBA" id="ARBA00023012"/>
    </source>
</evidence>
<feature type="domain" description="PAC" evidence="11">
    <location>
        <begin position="294"/>
        <end position="346"/>
    </location>
</feature>
<dbReference type="CDD" id="cd00082">
    <property type="entry name" value="HisKA"/>
    <property type="match status" value="1"/>
</dbReference>
<dbReference type="InterPro" id="IPR000700">
    <property type="entry name" value="PAS-assoc_C"/>
</dbReference>
<dbReference type="PROSITE" id="PS50112">
    <property type="entry name" value="PAS"/>
    <property type="match status" value="1"/>
</dbReference>
<dbReference type="SMART" id="SM00388">
    <property type="entry name" value="HisKA"/>
    <property type="match status" value="1"/>
</dbReference>
<comment type="catalytic activity">
    <reaction evidence="1">
        <text>ATP + protein L-histidine = ADP + protein N-phospho-L-histidine.</text>
        <dbReference type="EC" id="2.7.13.3"/>
    </reaction>
</comment>
<dbReference type="InterPro" id="IPR031621">
    <property type="entry name" value="HisKA_7TM"/>
</dbReference>
<dbReference type="SUPFAM" id="SSF55874">
    <property type="entry name" value="ATPase domain of HSP90 chaperone/DNA topoisomerase II/histidine kinase"/>
    <property type="match status" value="1"/>
</dbReference>
<dbReference type="Proteomes" id="UP000008243">
    <property type="component" value="Plasmid pHV4"/>
</dbReference>
<keyword evidence="8" id="KW-1133">Transmembrane helix</keyword>
<dbReference type="InterPro" id="IPR036097">
    <property type="entry name" value="HisK_dim/P_sf"/>
</dbReference>
<feature type="domain" description="PAS" evidence="10">
    <location>
        <begin position="340"/>
        <end position="410"/>
    </location>
</feature>
<gene>
    <name evidence="12" type="ordered locus">HVO_A0160</name>
</gene>
<dbReference type="InterPro" id="IPR050736">
    <property type="entry name" value="Sensor_HK_Regulatory"/>
</dbReference>
<dbReference type="SMART" id="SM00387">
    <property type="entry name" value="HATPase_c"/>
    <property type="match status" value="1"/>
</dbReference>
<protein>
    <recommendedName>
        <fullName evidence="2">histidine kinase</fullName>
        <ecNumber evidence="2">2.7.13.3</ecNumber>
    </recommendedName>
</protein>
<accession>D4GQI9</accession>
<dbReference type="InterPro" id="IPR004358">
    <property type="entry name" value="Sig_transdc_His_kin-like_C"/>
</dbReference>
<dbReference type="InterPro" id="IPR036890">
    <property type="entry name" value="HATPase_C_sf"/>
</dbReference>
<dbReference type="PRINTS" id="PR00344">
    <property type="entry name" value="BCTRLSENSOR"/>
</dbReference>
<keyword evidence="12" id="KW-0614">Plasmid</keyword>
<dbReference type="PANTHER" id="PTHR43711:SF1">
    <property type="entry name" value="HISTIDINE KINASE 1"/>
    <property type="match status" value="1"/>
</dbReference>
<evidence type="ECO:0000256" key="2">
    <source>
        <dbReference type="ARBA" id="ARBA00012438"/>
    </source>
</evidence>
<dbReference type="eggNOG" id="arCOG02333">
    <property type="taxonomic scope" value="Archaea"/>
</dbReference>
<feature type="transmembrane region" description="Helical" evidence="8">
    <location>
        <begin position="64"/>
        <end position="89"/>
    </location>
</feature>
<keyword evidence="8" id="KW-0812">Transmembrane</keyword>
<evidence type="ECO:0000313" key="13">
    <source>
        <dbReference type="Proteomes" id="UP000008243"/>
    </source>
</evidence>
<dbReference type="InterPro" id="IPR000014">
    <property type="entry name" value="PAS"/>
</dbReference>
<dbReference type="Pfam" id="PF08448">
    <property type="entry name" value="PAS_4"/>
    <property type="match status" value="2"/>
</dbReference>
<evidence type="ECO:0000256" key="5">
    <source>
        <dbReference type="ARBA" id="ARBA00022777"/>
    </source>
</evidence>
<dbReference type="PaxDb" id="309800-C498_09521"/>
<keyword evidence="3" id="KW-0597">Phosphoprotein</keyword>
<organism evidence="12 13">
    <name type="scientific">Haloferax volcanii (strain ATCC 29605 / DSM 3757 / JCM 8879 / NBRC 14742 / NCIMB 2012 / VKM B-1768 / DS2)</name>
    <name type="common">Halobacterium volcanii</name>
    <dbReference type="NCBI Taxonomy" id="309800"/>
    <lineage>
        <taxon>Archaea</taxon>
        <taxon>Methanobacteriati</taxon>
        <taxon>Methanobacteriota</taxon>
        <taxon>Stenosarchaea group</taxon>
        <taxon>Halobacteria</taxon>
        <taxon>Halobacteriales</taxon>
        <taxon>Haloferacaceae</taxon>
        <taxon>Haloferax</taxon>
    </lineage>
</organism>
<evidence type="ECO:0000256" key="4">
    <source>
        <dbReference type="ARBA" id="ARBA00022679"/>
    </source>
</evidence>
<geneLocation type="plasmid" evidence="12 13">
    <name>pHV4</name>
</geneLocation>
<feature type="transmembrane region" description="Helical" evidence="8">
    <location>
        <begin position="147"/>
        <end position="170"/>
    </location>
</feature>
<dbReference type="SUPFAM" id="SSF55785">
    <property type="entry name" value="PYP-like sensor domain (PAS domain)"/>
    <property type="match status" value="2"/>
</dbReference>
<feature type="domain" description="Histidine kinase" evidence="9">
    <location>
        <begin position="469"/>
        <end position="688"/>
    </location>
</feature>
<dbReference type="GO" id="GO:0000155">
    <property type="term" value="F:phosphorelay sensor kinase activity"/>
    <property type="evidence" value="ECO:0007669"/>
    <property type="project" value="InterPro"/>
</dbReference>
<evidence type="ECO:0000313" key="12">
    <source>
        <dbReference type="EMBL" id="ADE01815.1"/>
    </source>
</evidence>
<dbReference type="Gene3D" id="3.30.450.20">
    <property type="entry name" value="PAS domain"/>
    <property type="match status" value="2"/>
</dbReference>
<dbReference type="InterPro" id="IPR005467">
    <property type="entry name" value="His_kinase_dom"/>
</dbReference>
<keyword evidence="6" id="KW-0902">Two-component regulatory system</keyword>
<dbReference type="Gene3D" id="3.30.565.10">
    <property type="entry name" value="Histidine kinase-like ATPase, C-terminal domain"/>
    <property type="match status" value="1"/>
</dbReference>
<dbReference type="AlphaFoldDB" id="D4GQI9"/>
<evidence type="ECO:0000256" key="3">
    <source>
        <dbReference type="ARBA" id="ARBA00022553"/>
    </source>
</evidence>
<dbReference type="KEGG" id="hvo:HVO_A0160"/>
<evidence type="ECO:0000259" key="9">
    <source>
        <dbReference type="PROSITE" id="PS50109"/>
    </source>
</evidence>
<feature type="transmembrane region" description="Helical" evidence="8">
    <location>
        <begin position="182"/>
        <end position="204"/>
    </location>
</feature>
<dbReference type="PANTHER" id="PTHR43711">
    <property type="entry name" value="TWO-COMPONENT HISTIDINE KINASE"/>
    <property type="match status" value="1"/>
</dbReference>
<name>D4GQI9_HALVD</name>
<evidence type="ECO:0000256" key="8">
    <source>
        <dbReference type="SAM" id="Phobius"/>
    </source>
</evidence>
<keyword evidence="5 12" id="KW-0418">Kinase</keyword>
<feature type="transmembrane region" description="Helical" evidence="8">
    <location>
        <begin position="6"/>
        <end position="25"/>
    </location>
</feature>
<dbReference type="InterPro" id="IPR035965">
    <property type="entry name" value="PAS-like_dom_sf"/>
</dbReference>
<dbReference type="eggNOG" id="arCOG06192">
    <property type="taxonomic scope" value="Archaea"/>
</dbReference>
<dbReference type="HOGENOM" id="CLU_000445_114_58_2"/>
<sequence>MTFSLSPYVGALFLAAVISAGVASYGWRYRDEPSGRWFIALTVSAGCWSLFEAFLLLADSPFTRLLWFALEPIPAESSVFFTLLFALEITGYERWVSRRTAALLAVWPAFAIAGVATNALGVHALLWESLSFATVGGITATEVVPGPLFWVDVVYSYVAIGAALVVLGVHCLRSRQIYRKQALVLFVAILVPAVVGAVYLLIPFSPANPIAISFAATSSLLAVGLSRYRILDISPIARDLVIERMADPVLVVDRKGRLADSNPAARALFDVSHPPLGSPVADAFDPETVEALESGGELRVVDDNGEARHFEVDRSAVTDGRDAVRGHLHILHDITERRVRERWFRALTENASDLIFVLDADGSVTYLSDSAAQTLGADEDPSEVRSLRRFLHPDDEDAAIETFREALERPDEDATAELRFRSSTRGWRVFGVRCRNLLDDPVVGGVVVNAQDVTDRRKHEQQLETFANIVSHDLRNPLNVAEGYLELVKEADRPDPDHVERIEAAHERMGEIIADVLALARGGTVDEHETVSLDAVAAEAWTNVETGAATLDIVESASFDADRTRLLQLFENLFRNAVEHGSMGSRDSPDDAVEHGSTGNQTASGDAVEHVGDGVTVTVGATRDGFFVEDDGPGVPPADRPKLFESGFTTADDGTGFGLAIVRTIADAHGWSVGYEDVADAGARFVIRGVERAGDSAQESGPASSDDA</sequence>
<keyword evidence="8" id="KW-0472">Membrane</keyword>
<feature type="transmembrane region" description="Helical" evidence="8">
    <location>
        <begin position="101"/>
        <end position="127"/>
    </location>
</feature>
<dbReference type="Pfam" id="PF02518">
    <property type="entry name" value="HATPase_c"/>
    <property type="match status" value="1"/>
</dbReference>
<dbReference type="InterPro" id="IPR003661">
    <property type="entry name" value="HisK_dim/P_dom"/>
</dbReference>
<proteinExistence type="predicted"/>
<dbReference type="EMBL" id="CP001955">
    <property type="protein sequence ID" value="ADE01815.1"/>
    <property type="molecule type" value="Genomic_DNA"/>
</dbReference>
<dbReference type="NCBIfam" id="TIGR00229">
    <property type="entry name" value="sensory_box"/>
    <property type="match status" value="1"/>
</dbReference>
<dbReference type="CDD" id="cd00130">
    <property type="entry name" value="PAS"/>
    <property type="match status" value="2"/>
</dbReference>
<evidence type="ECO:0000259" key="10">
    <source>
        <dbReference type="PROSITE" id="PS50112"/>
    </source>
</evidence>
<evidence type="ECO:0000259" key="11">
    <source>
        <dbReference type="PROSITE" id="PS50113"/>
    </source>
</evidence>
<dbReference type="InterPro" id="IPR003594">
    <property type="entry name" value="HATPase_dom"/>
</dbReference>
<dbReference type="SUPFAM" id="SSF47384">
    <property type="entry name" value="Homodimeric domain of signal transducing histidine kinase"/>
    <property type="match status" value="1"/>
</dbReference>
<dbReference type="EnsemblBacteria" id="ADE01815">
    <property type="protein sequence ID" value="ADE01815"/>
    <property type="gene ID" value="HVO_A0160"/>
</dbReference>
<evidence type="ECO:0000256" key="1">
    <source>
        <dbReference type="ARBA" id="ARBA00000085"/>
    </source>
</evidence>
<keyword evidence="13" id="KW-1185">Reference proteome</keyword>
<dbReference type="EC" id="2.7.13.3" evidence="2"/>
<dbReference type="Pfam" id="PF00512">
    <property type="entry name" value="HisKA"/>
    <property type="match status" value="1"/>
</dbReference>
<evidence type="ECO:0000256" key="7">
    <source>
        <dbReference type="SAM" id="MobiDB-lite"/>
    </source>
</evidence>
<dbReference type="SMART" id="SM00091">
    <property type="entry name" value="PAS"/>
    <property type="match status" value="2"/>
</dbReference>
<dbReference type="PROSITE" id="PS50109">
    <property type="entry name" value="HIS_KIN"/>
    <property type="match status" value="1"/>
</dbReference>
<feature type="region of interest" description="Disordered" evidence="7">
    <location>
        <begin position="580"/>
        <end position="609"/>
    </location>
</feature>
<keyword evidence="4 12" id="KW-0808">Transferase</keyword>
<dbReference type="PROSITE" id="PS50113">
    <property type="entry name" value="PAC"/>
    <property type="match status" value="1"/>
</dbReference>
<dbReference type="Pfam" id="PF16927">
    <property type="entry name" value="HisKA_7TM"/>
    <property type="match status" value="1"/>
</dbReference>
<dbReference type="Gene3D" id="1.10.287.130">
    <property type="match status" value="1"/>
</dbReference>
<reference evidence="12 13" key="1">
    <citation type="journal article" date="2010" name="PLoS ONE">
        <title>The complete genome sequence of Haloferax volcanii DS2, a model archaeon.</title>
        <authorList>
            <person name="Hartman A.L."/>
            <person name="Norais C."/>
            <person name="Badger J.H."/>
            <person name="Delmas S."/>
            <person name="Haldenby S."/>
            <person name="Madupu R."/>
            <person name="Robinson J."/>
            <person name="Khouri H."/>
            <person name="Ren Q."/>
            <person name="Lowe T.M."/>
            <person name="Maupin-Furlow J."/>
            <person name="Pohlschroder M."/>
            <person name="Daniels C."/>
            <person name="Pfeiffer F."/>
            <person name="Allers T."/>
            <person name="Eisen J.A."/>
        </authorList>
    </citation>
    <scope>NUCLEOTIDE SEQUENCE [LARGE SCALE GENOMIC DNA]</scope>
    <source>
        <strain evidence="13">ATCC 29605 / DSM 3757 / JCM 8879 / NBRC 14742 / NCIMB 2012 / VKM B-1768 / DS2</strain>
    </source>
</reference>
<feature type="transmembrane region" description="Helical" evidence="8">
    <location>
        <begin position="37"/>
        <end position="58"/>
    </location>
</feature>
<dbReference type="eggNOG" id="arCOG02027">
    <property type="taxonomic scope" value="Archaea"/>
</dbReference>
<dbReference type="InterPro" id="IPR013656">
    <property type="entry name" value="PAS_4"/>
</dbReference>